<dbReference type="PANTHER" id="PTHR35368:SF1">
    <property type="entry name" value="HYDROPEROXIDE REDUCTASE"/>
    <property type="match status" value="1"/>
</dbReference>
<accession>A0A832YSQ6</accession>
<dbReference type="InterPro" id="IPR036102">
    <property type="entry name" value="OsmC/Ohrsf"/>
</dbReference>
<dbReference type="Proteomes" id="UP000605805">
    <property type="component" value="Unassembled WGS sequence"/>
</dbReference>
<dbReference type="Pfam" id="PF02566">
    <property type="entry name" value="OsmC"/>
    <property type="match status" value="1"/>
</dbReference>
<evidence type="ECO:0000313" key="2">
    <source>
        <dbReference type="Proteomes" id="UP000605805"/>
    </source>
</evidence>
<sequence>MCRAWFTKKLTILSVLRIRCLAEVMESEHSVDLRYGVDEYRYFFTVYAENIDGDFRTRIRFSTGHEAVVDEPVEFGGSNAGPNPIEMLLASLASCFVISILIHAKRFGVSIDRVEVYVRGWFDIRGFLGIDSSKRGMELITLRARIESGAECEKLKKVVDRALRGWVVGSTLAKSGVLKISLSIPRCVDSLSIDLS</sequence>
<name>A0A832YSQ6_9CREN</name>
<gene>
    <name evidence="1" type="ORF">EYH02_03280</name>
</gene>
<organism evidence="1 2">
    <name type="scientific">Ignisphaera aggregans</name>
    <dbReference type="NCBI Taxonomy" id="334771"/>
    <lineage>
        <taxon>Archaea</taxon>
        <taxon>Thermoproteota</taxon>
        <taxon>Thermoprotei</taxon>
        <taxon>Desulfurococcales</taxon>
        <taxon>Desulfurococcaceae</taxon>
        <taxon>Ignisphaera</taxon>
    </lineage>
</organism>
<protein>
    <submittedName>
        <fullName evidence="1">OsmC family peroxiredoxin</fullName>
    </submittedName>
</protein>
<dbReference type="InterPro" id="IPR003718">
    <property type="entry name" value="OsmC/Ohr_fam"/>
</dbReference>
<dbReference type="AlphaFoldDB" id="A0A832YSQ6"/>
<dbReference type="SUPFAM" id="SSF82784">
    <property type="entry name" value="OsmC-like"/>
    <property type="match status" value="1"/>
</dbReference>
<dbReference type="InterPro" id="IPR052924">
    <property type="entry name" value="OsmC/Ohr_hydroprdx_reductase"/>
</dbReference>
<proteinExistence type="predicted"/>
<dbReference type="PANTHER" id="PTHR35368">
    <property type="entry name" value="HYDROPEROXIDE REDUCTASE"/>
    <property type="match status" value="1"/>
</dbReference>
<reference evidence="1" key="1">
    <citation type="journal article" date="2020" name="ISME J.">
        <title>Gammaproteobacteria mediating utilization of methyl-, sulfur- and petroleum organic compounds in deep ocean hydrothermal plumes.</title>
        <authorList>
            <person name="Zhou Z."/>
            <person name="Liu Y."/>
            <person name="Pan J."/>
            <person name="Cron B.R."/>
            <person name="Toner B.M."/>
            <person name="Anantharaman K."/>
            <person name="Breier J.A."/>
            <person name="Dick G.J."/>
            <person name="Li M."/>
        </authorList>
    </citation>
    <scope>NUCLEOTIDE SEQUENCE</scope>
    <source>
        <strain evidence="1">SZUA-1435</strain>
    </source>
</reference>
<comment type="caution">
    <text evidence="1">The sequence shown here is derived from an EMBL/GenBank/DDBJ whole genome shotgun (WGS) entry which is preliminary data.</text>
</comment>
<dbReference type="EMBL" id="DQTV01000060">
    <property type="protein sequence ID" value="HIP57075.1"/>
    <property type="molecule type" value="Genomic_DNA"/>
</dbReference>
<dbReference type="Gene3D" id="3.30.300.20">
    <property type="match status" value="1"/>
</dbReference>
<dbReference type="InterPro" id="IPR015946">
    <property type="entry name" value="KH_dom-like_a/b"/>
</dbReference>
<evidence type="ECO:0000313" key="1">
    <source>
        <dbReference type="EMBL" id="HIP57075.1"/>
    </source>
</evidence>